<sequence>MNIRSLRSTNQLTAGALDYLLWHHFGKNQENRNHDLVQVYKQYFTKHMNPRNLSLLLDTYISRSDLGITREADHTLSMPCLLITGNYSPHVDDTVTLNSRLNPAKSDWLKLGDCGMPLEEQPAKEAENEGLRMAEGGMKFPIPPRGSSLLADSFMESPQVVNSAFPHCEALSNLAQLEFLTYLNQ</sequence>
<dbReference type="PANTHER" id="PTHR11034">
    <property type="entry name" value="N-MYC DOWNSTREAM REGULATED"/>
    <property type="match status" value="1"/>
</dbReference>
<comment type="similarity">
    <text evidence="1">Belongs to the NDRG family.</text>
</comment>
<gene>
    <name evidence="2" type="ORF">CTOB1V02_LOCUS12350</name>
</gene>
<dbReference type="OrthoDB" id="741027at2759"/>
<dbReference type="InterPro" id="IPR004142">
    <property type="entry name" value="NDRG"/>
</dbReference>
<evidence type="ECO:0000256" key="1">
    <source>
        <dbReference type="ARBA" id="ARBA00005598"/>
    </source>
</evidence>
<protein>
    <submittedName>
        <fullName evidence="2">Uncharacterized protein</fullName>
    </submittedName>
</protein>
<dbReference type="Gene3D" id="3.40.50.1820">
    <property type="entry name" value="alpha/beta hydrolase"/>
    <property type="match status" value="1"/>
</dbReference>
<organism evidence="2">
    <name type="scientific">Cyprideis torosa</name>
    <dbReference type="NCBI Taxonomy" id="163714"/>
    <lineage>
        <taxon>Eukaryota</taxon>
        <taxon>Metazoa</taxon>
        <taxon>Ecdysozoa</taxon>
        <taxon>Arthropoda</taxon>
        <taxon>Crustacea</taxon>
        <taxon>Oligostraca</taxon>
        <taxon>Ostracoda</taxon>
        <taxon>Podocopa</taxon>
        <taxon>Podocopida</taxon>
        <taxon>Cytherocopina</taxon>
        <taxon>Cytheroidea</taxon>
        <taxon>Cytherideidae</taxon>
        <taxon>Cyprideis</taxon>
    </lineage>
</organism>
<name>A0A7R8WU48_9CRUS</name>
<dbReference type="InterPro" id="IPR029058">
    <property type="entry name" value="AB_hydrolase_fold"/>
</dbReference>
<dbReference type="Pfam" id="PF03096">
    <property type="entry name" value="Ndr"/>
    <property type="match status" value="1"/>
</dbReference>
<accession>A0A7R8WU48</accession>
<dbReference type="AlphaFoldDB" id="A0A7R8WU48"/>
<dbReference type="EMBL" id="OB669013">
    <property type="protein sequence ID" value="CAD7234534.1"/>
    <property type="molecule type" value="Genomic_DNA"/>
</dbReference>
<proteinExistence type="inferred from homology"/>
<reference evidence="2" key="1">
    <citation type="submission" date="2020-11" db="EMBL/GenBank/DDBJ databases">
        <authorList>
            <person name="Tran Van P."/>
        </authorList>
    </citation>
    <scope>NUCLEOTIDE SEQUENCE</scope>
</reference>
<evidence type="ECO:0000313" key="2">
    <source>
        <dbReference type="EMBL" id="CAD7234534.1"/>
    </source>
</evidence>